<organism evidence="7 8">
    <name type="scientific">Nocardioides guangzhouensis</name>
    <dbReference type="NCBI Taxonomy" id="2497878"/>
    <lineage>
        <taxon>Bacteria</taxon>
        <taxon>Bacillati</taxon>
        <taxon>Actinomycetota</taxon>
        <taxon>Actinomycetes</taxon>
        <taxon>Propionibacteriales</taxon>
        <taxon>Nocardioidaceae</taxon>
        <taxon>Nocardioides</taxon>
    </lineage>
</organism>
<feature type="domain" description="RNA polymerase sigma factor 70 region 4 type 2" evidence="6">
    <location>
        <begin position="130"/>
        <end position="180"/>
    </location>
</feature>
<dbReference type="PANTHER" id="PTHR43133">
    <property type="entry name" value="RNA POLYMERASE ECF-TYPE SIGMA FACTO"/>
    <property type="match status" value="1"/>
</dbReference>
<proteinExistence type="inferred from homology"/>
<evidence type="ECO:0000259" key="6">
    <source>
        <dbReference type="Pfam" id="PF08281"/>
    </source>
</evidence>
<feature type="domain" description="RNA polymerase sigma-70 region 2" evidence="5">
    <location>
        <begin position="26"/>
        <end position="92"/>
    </location>
</feature>
<keyword evidence="4" id="KW-0804">Transcription</keyword>
<dbReference type="InterPro" id="IPR013324">
    <property type="entry name" value="RNA_pol_sigma_r3/r4-like"/>
</dbReference>
<dbReference type="InterPro" id="IPR039425">
    <property type="entry name" value="RNA_pol_sigma-70-like"/>
</dbReference>
<accession>A0A4Q4Z722</accession>
<evidence type="ECO:0000256" key="3">
    <source>
        <dbReference type="ARBA" id="ARBA00023082"/>
    </source>
</evidence>
<dbReference type="GO" id="GO:0006352">
    <property type="term" value="P:DNA-templated transcription initiation"/>
    <property type="evidence" value="ECO:0007669"/>
    <property type="project" value="InterPro"/>
</dbReference>
<keyword evidence="2" id="KW-0805">Transcription regulation</keyword>
<evidence type="ECO:0000313" key="7">
    <source>
        <dbReference type="EMBL" id="RYP83175.1"/>
    </source>
</evidence>
<dbReference type="Pfam" id="PF08281">
    <property type="entry name" value="Sigma70_r4_2"/>
    <property type="match status" value="1"/>
</dbReference>
<dbReference type="EMBL" id="SDKM01000036">
    <property type="protein sequence ID" value="RYP83175.1"/>
    <property type="molecule type" value="Genomic_DNA"/>
</dbReference>
<dbReference type="InterPro" id="IPR013249">
    <property type="entry name" value="RNA_pol_sigma70_r4_t2"/>
</dbReference>
<dbReference type="NCBIfam" id="TIGR02937">
    <property type="entry name" value="sigma70-ECF"/>
    <property type="match status" value="1"/>
</dbReference>
<dbReference type="Proteomes" id="UP000295198">
    <property type="component" value="Unassembled WGS sequence"/>
</dbReference>
<name>A0A4Q4Z722_9ACTN</name>
<evidence type="ECO:0000313" key="8">
    <source>
        <dbReference type="Proteomes" id="UP000295198"/>
    </source>
</evidence>
<gene>
    <name evidence="7" type="ORF">EKO23_19785</name>
</gene>
<dbReference type="Pfam" id="PF04542">
    <property type="entry name" value="Sigma70_r2"/>
    <property type="match status" value="1"/>
</dbReference>
<dbReference type="GO" id="GO:0003677">
    <property type="term" value="F:DNA binding"/>
    <property type="evidence" value="ECO:0007669"/>
    <property type="project" value="InterPro"/>
</dbReference>
<evidence type="ECO:0000256" key="4">
    <source>
        <dbReference type="ARBA" id="ARBA00023163"/>
    </source>
</evidence>
<dbReference type="InterPro" id="IPR036388">
    <property type="entry name" value="WH-like_DNA-bd_sf"/>
</dbReference>
<dbReference type="CDD" id="cd06171">
    <property type="entry name" value="Sigma70_r4"/>
    <property type="match status" value="1"/>
</dbReference>
<reference evidence="7 8" key="1">
    <citation type="submission" date="2019-01" db="EMBL/GenBank/DDBJ databases">
        <title>Nocardioides guangzhouensis sp. nov., an actinobacterium isolated from soil.</title>
        <authorList>
            <person name="Fu Y."/>
            <person name="Cai Y."/>
            <person name="Lin Z."/>
            <person name="Chen P."/>
        </authorList>
    </citation>
    <scope>NUCLEOTIDE SEQUENCE [LARGE SCALE GENOMIC DNA]</scope>
    <source>
        <strain evidence="7 8">130</strain>
    </source>
</reference>
<dbReference type="InterPro" id="IPR013325">
    <property type="entry name" value="RNA_pol_sigma_r2"/>
</dbReference>
<dbReference type="RefSeq" id="WP_134719922.1">
    <property type="nucleotide sequence ID" value="NZ_SDKM01000036.1"/>
</dbReference>
<dbReference type="SUPFAM" id="SSF88946">
    <property type="entry name" value="Sigma2 domain of RNA polymerase sigma factors"/>
    <property type="match status" value="1"/>
</dbReference>
<comment type="caution">
    <text evidence="7">The sequence shown here is derived from an EMBL/GenBank/DDBJ whole genome shotgun (WGS) entry which is preliminary data.</text>
</comment>
<dbReference type="Gene3D" id="1.10.1740.10">
    <property type="match status" value="1"/>
</dbReference>
<comment type="similarity">
    <text evidence="1">Belongs to the sigma-70 factor family. ECF subfamily.</text>
</comment>
<dbReference type="GO" id="GO:0016987">
    <property type="term" value="F:sigma factor activity"/>
    <property type="evidence" value="ECO:0007669"/>
    <property type="project" value="UniProtKB-KW"/>
</dbReference>
<dbReference type="SUPFAM" id="SSF88659">
    <property type="entry name" value="Sigma3 and sigma4 domains of RNA polymerase sigma factors"/>
    <property type="match status" value="1"/>
</dbReference>
<dbReference type="InterPro" id="IPR007627">
    <property type="entry name" value="RNA_pol_sigma70_r2"/>
</dbReference>
<evidence type="ECO:0000259" key="5">
    <source>
        <dbReference type="Pfam" id="PF04542"/>
    </source>
</evidence>
<dbReference type="PANTHER" id="PTHR43133:SF46">
    <property type="entry name" value="RNA POLYMERASE SIGMA-70 FACTOR ECF SUBFAMILY"/>
    <property type="match status" value="1"/>
</dbReference>
<sequence length="189" mass="20451">MEAPETTDAELVRALSGGDLGALRALYDRHAPWLSVRLRRRCSDPDVVADALQDCFVAVWKESGRWRGEGEVAAWIWGIAVRRLISRLRAGERGAARLVVRRPVEAATPAVAAEPSAEELVLLGIEYGGLGDALDRLSPEMRAVVEATVLDGLTSKEAAQLLGIPQNTVKTRLHRAKAQLRQDLAGGVT</sequence>
<dbReference type="AlphaFoldDB" id="A0A4Q4Z722"/>
<keyword evidence="8" id="KW-1185">Reference proteome</keyword>
<dbReference type="InterPro" id="IPR014284">
    <property type="entry name" value="RNA_pol_sigma-70_dom"/>
</dbReference>
<protein>
    <submittedName>
        <fullName evidence="7">RNA polymerase sigma factor</fullName>
    </submittedName>
</protein>
<evidence type="ECO:0000256" key="2">
    <source>
        <dbReference type="ARBA" id="ARBA00023015"/>
    </source>
</evidence>
<evidence type="ECO:0000256" key="1">
    <source>
        <dbReference type="ARBA" id="ARBA00010641"/>
    </source>
</evidence>
<dbReference type="OrthoDB" id="5518337at2"/>
<keyword evidence="3" id="KW-0731">Sigma factor</keyword>
<dbReference type="Gene3D" id="1.10.10.10">
    <property type="entry name" value="Winged helix-like DNA-binding domain superfamily/Winged helix DNA-binding domain"/>
    <property type="match status" value="1"/>
</dbReference>